<dbReference type="ExpressionAtlas" id="A0A2K3DH05">
    <property type="expression patterns" value="baseline and differential"/>
</dbReference>
<evidence type="ECO:0000256" key="1">
    <source>
        <dbReference type="ARBA" id="ARBA00002598"/>
    </source>
</evidence>
<dbReference type="Proteomes" id="UP000006906">
    <property type="component" value="Chromosome 8"/>
</dbReference>
<comment type="function">
    <text evidence="1">Fluoride channel required for the rapid expulsion of cytoplasmic fluoride.</text>
</comment>
<evidence type="ECO:0000256" key="2">
    <source>
        <dbReference type="ARBA" id="ARBA00004651"/>
    </source>
</evidence>
<evidence type="ECO:0000256" key="6">
    <source>
        <dbReference type="ARBA" id="ARBA00023136"/>
    </source>
</evidence>
<comment type="similarity">
    <text evidence="7">Belongs to the fluoride channel Fluc/FEX (TC 1.A.43) family.</text>
</comment>
<name>A0A2K3DH05_CHLRE</name>
<dbReference type="GO" id="GO:1903424">
    <property type="term" value="P:fluoride transmembrane transport"/>
    <property type="evidence" value="ECO:0000318"/>
    <property type="project" value="GO_Central"/>
</dbReference>
<keyword evidence="3" id="KW-1003">Cell membrane</keyword>
<evidence type="ECO:0000256" key="5">
    <source>
        <dbReference type="ARBA" id="ARBA00022989"/>
    </source>
</evidence>
<evidence type="ECO:0000256" key="9">
    <source>
        <dbReference type="SAM" id="MobiDB-lite"/>
    </source>
</evidence>
<dbReference type="GO" id="GO:0005886">
    <property type="term" value="C:plasma membrane"/>
    <property type="evidence" value="ECO:0000318"/>
    <property type="project" value="GO_Central"/>
</dbReference>
<evidence type="ECO:0000313" key="12">
    <source>
        <dbReference type="Proteomes" id="UP000006906"/>
    </source>
</evidence>
<dbReference type="PANTHER" id="PTHR28259">
    <property type="entry name" value="FLUORIDE EXPORT PROTEIN 1-RELATED"/>
    <property type="match status" value="1"/>
</dbReference>
<protein>
    <submittedName>
        <fullName evidence="11">Uncharacterized protein</fullName>
    </submittedName>
</protein>
<accession>A0A2K3DH05</accession>
<dbReference type="GO" id="GO:1903425">
    <property type="term" value="F:fluoride transmembrane transporter activity"/>
    <property type="evidence" value="ECO:0000318"/>
    <property type="project" value="GO_Central"/>
</dbReference>
<dbReference type="Pfam" id="PF02537">
    <property type="entry name" value="CRCB"/>
    <property type="match status" value="1"/>
</dbReference>
<keyword evidence="12" id="KW-1185">Reference proteome</keyword>
<keyword evidence="6 10" id="KW-0472">Membrane</keyword>
<comment type="subcellular location">
    <subcellularLocation>
        <location evidence="2">Cell membrane</location>
        <topology evidence="2">Multi-pass membrane protein</topology>
    </subcellularLocation>
</comment>
<gene>
    <name evidence="11" type="ORF">CHLRE_08g367700v5</name>
</gene>
<keyword evidence="4 10" id="KW-0812">Transmembrane</keyword>
<dbReference type="KEGG" id="cre:CHLRE_08g367700v5"/>
<dbReference type="PANTHER" id="PTHR28259:SF1">
    <property type="entry name" value="FLUORIDE EXPORT PROTEIN 1-RELATED"/>
    <property type="match status" value="1"/>
</dbReference>
<dbReference type="AlphaFoldDB" id="A0A2K3DH05"/>
<evidence type="ECO:0000256" key="3">
    <source>
        <dbReference type="ARBA" id="ARBA00022475"/>
    </source>
</evidence>
<evidence type="ECO:0000256" key="4">
    <source>
        <dbReference type="ARBA" id="ARBA00022692"/>
    </source>
</evidence>
<dbReference type="RefSeq" id="XP_042921964.1">
    <property type="nucleotide sequence ID" value="XM_043064963.1"/>
</dbReference>
<dbReference type="InParanoid" id="A0A2K3DH05"/>
<feature type="transmembrane region" description="Helical" evidence="10">
    <location>
        <begin position="428"/>
        <end position="449"/>
    </location>
</feature>
<evidence type="ECO:0000256" key="10">
    <source>
        <dbReference type="SAM" id="Phobius"/>
    </source>
</evidence>
<feature type="compositionally biased region" description="Low complexity" evidence="9">
    <location>
        <begin position="109"/>
        <end position="132"/>
    </location>
</feature>
<reference evidence="11 12" key="1">
    <citation type="journal article" date="2007" name="Science">
        <title>The Chlamydomonas genome reveals the evolution of key animal and plant functions.</title>
        <authorList>
            <person name="Merchant S.S."/>
            <person name="Prochnik S.E."/>
            <person name="Vallon O."/>
            <person name="Harris E.H."/>
            <person name="Karpowicz S.J."/>
            <person name="Witman G.B."/>
            <person name="Terry A."/>
            <person name="Salamov A."/>
            <person name="Fritz-Laylin L.K."/>
            <person name="Marechal-Drouard L."/>
            <person name="Marshall W.F."/>
            <person name="Qu L.H."/>
            <person name="Nelson D.R."/>
            <person name="Sanderfoot A.A."/>
            <person name="Spalding M.H."/>
            <person name="Kapitonov V.V."/>
            <person name="Ren Q."/>
            <person name="Ferris P."/>
            <person name="Lindquist E."/>
            <person name="Shapiro H."/>
            <person name="Lucas S.M."/>
            <person name="Grimwood J."/>
            <person name="Schmutz J."/>
            <person name="Cardol P."/>
            <person name="Cerutti H."/>
            <person name="Chanfreau G."/>
            <person name="Chen C.L."/>
            <person name="Cognat V."/>
            <person name="Croft M.T."/>
            <person name="Dent R."/>
            <person name="Dutcher S."/>
            <person name="Fernandez E."/>
            <person name="Fukuzawa H."/>
            <person name="Gonzalez-Ballester D."/>
            <person name="Gonzalez-Halphen D."/>
            <person name="Hallmann A."/>
            <person name="Hanikenne M."/>
            <person name="Hippler M."/>
            <person name="Inwood W."/>
            <person name="Jabbari K."/>
            <person name="Kalanon M."/>
            <person name="Kuras R."/>
            <person name="Lefebvre P.A."/>
            <person name="Lemaire S.D."/>
            <person name="Lobanov A.V."/>
            <person name="Lohr M."/>
            <person name="Manuell A."/>
            <person name="Meier I."/>
            <person name="Mets L."/>
            <person name="Mittag M."/>
            <person name="Mittelmeier T."/>
            <person name="Moroney J.V."/>
            <person name="Moseley J."/>
            <person name="Napoli C."/>
            <person name="Nedelcu A.M."/>
            <person name="Niyogi K."/>
            <person name="Novoselov S.V."/>
            <person name="Paulsen I.T."/>
            <person name="Pazour G."/>
            <person name="Purton S."/>
            <person name="Ral J.P."/>
            <person name="Riano-Pachon D.M."/>
            <person name="Riekhof W."/>
            <person name="Rymarquis L."/>
            <person name="Schroda M."/>
            <person name="Stern D."/>
            <person name="Umen J."/>
            <person name="Willows R."/>
            <person name="Wilson N."/>
            <person name="Zimmer S.L."/>
            <person name="Allmer J."/>
            <person name="Balk J."/>
            <person name="Bisova K."/>
            <person name="Chen C.J."/>
            <person name="Elias M."/>
            <person name="Gendler K."/>
            <person name="Hauser C."/>
            <person name="Lamb M.R."/>
            <person name="Ledford H."/>
            <person name="Long J.C."/>
            <person name="Minagawa J."/>
            <person name="Page M.D."/>
            <person name="Pan J."/>
            <person name="Pootakham W."/>
            <person name="Roje S."/>
            <person name="Rose A."/>
            <person name="Stahlberg E."/>
            <person name="Terauchi A.M."/>
            <person name="Yang P."/>
            <person name="Ball S."/>
            <person name="Bowler C."/>
            <person name="Dieckmann C.L."/>
            <person name="Gladyshev V.N."/>
            <person name="Green P."/>
            <person name="Jorgensen R."/>
            <person name="Mayfield S."/>
            <person name="Mueller-Roeber B."/>
            <person name="Rajamani S."/>
            <person name="Sayre R.T."/>
            <person name="Brokstein P."/>
            <person name="Dubchak I."/>
            <person name="Goodstein D."/>
            <person name="Hornick L."/>
            <person name="Huang Y.W."/>
            <person name="Jhaveri J."/>
            <person name="Luo Y."/>
            <person name="Martinez D."/>
            <person name="Ngau W.C."/>
            <person name="Otillar B."/>
            <person name="Poliakov A."/>
            <person name="Porter A."/>
            <person name="Szajkowski L."/>
            <person name="Werner G."/>
            <person name="Zhou K."/>
            <person name="Grigoriev I.V."/>
            <person name="Rokhsar D.S."/>
            <person name="Grossman A.R."/>
        </authorList>
    </citation>
    <scope>NUCLEOTIDE SEQUENCE [LARGE SCALE GENOMIC DNA]</scope>
    <source>
        <strain evidence="12">CC-503</strain>
    </source>
</reference>
<dbReference type="EMBL" id="CM008969">
    <property type="protein sequence ID" value="PNW79811.1"/>
    <property type="molecule type" value="Genomic_DNA"/>
</dbReference>
<dbReference type="InterPro" id="IPR003691">
    <property type="entry name" value="FluC"/>
</dbReference>
<feature type="transmembrane region" description="Helical" evidence="10">
    <location>
        <begin position="387"/>
        <end position="408"/>
    </location>
</feature>
<proteinExistence type="inferred from homology"/>
<keyword evidence="5 10" id="KW-1133">Transmembrane helix</keyword>
<feature type="transmembrane region" description="Helical" evidence="10">
    <location>
        <begin position="284"/>
        <end position="302"/>
    </location>
</feature>
<dbReference type="OMA" id="TIDCALQ"/>
<dbReference type="STRING" id="3055.A0A2K3DH05"/>
<feature type="transmembrane region" description="Helical" evidence="10">
    <location>
        <begin position="250"/>
        <end position="272"/>
    </location>
</feature>
<comment type="catalytic activity">
    <reaction evidence="8">
        <text>fluoride(in) = fluoride(out)</text>
        <dbReference type="Rhea" id="RHEA:76159"/>
        <dbReference type="ChEBI" id="CHEBI:17051"/>
    </reaction>
    <physiologicalReaction direction="left-to-right" evidence="8">
        <dbReference type="Rhea" id="RHEA:76160"/>
    </physiologicalReaction>
</comment>
<dbReference type="Gramene" id="PNW79811">
    <property type="protein sequence ID" value="PNW79811"/>
    <property type="gene ID" value="CHLRE_08g367700v5"/>
</dbReference>
<evidence type="ECO:0000313" key="11">
    <source>
        <dbReference type="EMBL" id="PNW79811.1"/>
    </source>
</evidence>
<dbReference type="GeneID" id="5721693"/>
<organism evidence="11 12">
    <name type="scientific">Chlamydomonas reinhardtii</name>
    <name type="common">Chlamydomonas smithii</name>
    <dbReference type="NCBI Taxonomy" id="3055"/>
    <lineage>
        <taxon>Eukaryota</taxon>
        <taxon>Viridiplantae</taxon>
        <taxon>Chlorophyta</taxon>
        <taxon>core chlorophytes</taxon>
        <taxon>Chlorophyceae</taxon>
        <taxon>CS clade</taxon>
        <taxon>Chlamydomonadales</taxon>
        <taxon>Chlamydomonadaceae</taxon>
        <taxon>Chlamydomonas</taxon>
    </lineage>
</organism>
<evidence type="ECO:0000256" key="7">
    <source>
        <dbReference type="ARBA" id="ARBA00035120"/>
    </source>
</evidence>
<feature type="region of interest" description="Disordered" evidence="9">
    <location>
        <begin position="173"/>
        <end position="199"/>
    </location>
</feature>
<dbReference type="OrthoDB" id="409792at2759"/>
<evidence type="ECO:0000256" key="8">
    <source>
        <dbReference type="ARBA" id="ARBA00035585"/>
    </source>
</evidence>
<feature type="region of interest" description="Disordered" evidence="9">
    <location>
        <begin position="89"/>
        <end position="132"/>
    </location>
</feature>
<sequence length="454" mass="45228">MRTGYCGSLTTFSSWILQVVVLMVGRTAAGASGAAEGTQWVEALWAIYVGVSGPLVALVVGQQAGMAVAHALARREVAVAGQPAAAAAADAGPAAKTDGEASTLPHQPPQQSGQPDGRQQPQPGSRPVAEATAAEEALLPPAASQGQLAAAADASADGGCVTVTVQSAAVAEATEPTATTTATNTINNHSNNNIGNANNTSNGNAIVLPTGAGAMAAAANAAEPRLPLTAPPPAPPAVAPQPQPLLLPHLAADVAALLALLTLTGVSAAYAHQDREPAGNPRRMWWIAILLGPPGAVLRWYLSRFNAVPASWRGCSRGCGLGFGGSSSCGGSGSGSSGSGKVGGGEGSWAWLQLGTFVANLAACCLNFTAEAILFRQGGSMTDLQAVVLQALMTGTAGCLSTVSTWVVELQKLSAASPNGAGAAAYKYGAVSVITPVVLGLLAYGVPAWTAPRP</sequence>